<dbReference type="RefSeq" id="WP_191897714.1">
    <property type="nucleotide sequence ID" value="NZ_BMQD01000025.1"/>
</dbReference>
<feature type="region of interest" description="Disordered" evidence="1">
    <location>
        <begin position="71"/>
        <end position="122"/>
    </location>
</feature>
<protein>
    <recommendedName>
        <fullName evidence="4">Glycosyltransferase family 28 N-terminal domain-containing protein</fullName>
    </recommendedName>
</protein>
<gene>
    <name evidence="2" type="ORF">GCM10010126_59370</name>
</gene>
<evidence type="ECO:0000256" key="1">
    <source>
        <dbReference type="SAM" id="MobiDB-lite"/>
    </source>
</evidence>
<reference evidence="2" key="2">
    <citation type="submission" date="2022-09" db="EMBL/GenBank/DDBJ databases">
        <authorList>
            <person name="Sun Q."/>
            <person name="Ohkuma M."/>
        </authorList>
    </citation>
    <scope>NUCLEOTIDE SEQUENCE</scope>
    <source>
        <strain evidence="2">JCM 3093</strain>
    </source>
</reference>
<organism evidence="2 3">
    <name type="scientific">Planomonospora parontospora</name>
    <dbReference type="NCBI Taxonomy" id="58119"/>
    <lineage>
        <taxon>Bacteria</taxon>
        <taxon>Bacillati</taxon>
        <taxon>Actinomycetota</taxon>
        <taxon>Actinomycetes</taxon>
        <taxon>Streptosporangiales</taxon>
        <taxon>Streptosporangiaceae</taxon>
        <taxon>Planomonospora</taxon>
    </lineage>
</organism>
<accession>A0AA37BM65</accession>
<dbReference type="AlphaFoldDB" id="A0AA37BM65"/>
<sequence>MKALIVTHGTRGDVQPYAALALALPEVLNRVSCLPITLMLRAFSGAADAVRTRLGLPRRCGRHDILRRPVVLGHPDARRPRRPAASDAAVPDCRRARRRPGPGRHRPAHGPRRRGERIRTENGAAQAASILETL</sequence>
<evidence type="ECO:0000313" key="2">
    <source>
        <dbReference type="EMBL" id="GGK92139.1"/>
    </source>
</evidence>
<feature type="compositionally biased region" description="Basic residues" evidence="1">
    <location>
        <begin position="95"/>
        <end position="116"/>
    </location>
</feature>
<comment type="caution">
    <text evidence="2">The sequence shown here is derived from an EMBL/GenBank/DDBJ whole genome shotgun (WGS) entry which is preliminary data.</text>
</comment>
<evidence type="ECO:0000313" key="3">
    <source>
        <dbReference type="Proteomes" id="UP000627984"/>
    </source>
</evidence>
<dbReference type="Proteomes" id="UP000627984">
    <property type="component" value="Unassembled WGS sequence"/>
</dbReference>
<reference evidence="2" key="1">
    <citation type="journal article" date="2014" name="Int. J. Syst. Evol. Microbiol.">
        <title>Complete genome sequence of Corynebacterium casei LMG S-19264T (=DSM 44701T), isolated from a smear-ripened cheese.</title>
        <authorList>
            <consortium name="US DOE Joint Genome Institute (JGI-PGF)"/>
            <person name="Walter F."/>
            <person name="Albersmeier A."/>
            <person name="Kalinowski J."/>
            <person name="Ruckert C."/>
        </authorList>
    </citation>
    <scope>NUCLEOTIDE SEQUENCE</scope>
    <source>
        <strain evidence="2">JCM 3093</strain>
    </source>
</reference>
<dbReference type="Gene3D" id="3.40.50.2000">
    <property type="entry name" value="Glycogen Phosphorylase B"/>
    <property type="match status" value="1"/>
</dbReference>
<evidence type="ECO:0008006" key="4">
    <source>
        <dbReference type="Google" id="ProtNLM"/>
    </source>
</evidence>
<proteinExistence type="predicted"/>
<name>A0AA37BM65_9ACTN</name>
<dbReference type="EMBL" id="BMQD01000025">
    <property type="protein sequence ID" value="GGK92139.1"/>
    <property type="molecule type" value="Genomic_DNA"/>
</dbReference>